<organism evidence="24 25">
    <name type="scientific">Metabacillus mangrovi</name>
    <dbReference type="NCBI Taxonomy" id="1491830"/>
    <lineage>
        <taxon>Bacteria</taxon>
        <taxon>Bacillati</taxon>
        <taxon>Bacillota</taxon>
        <taxon>Bacilli</taxon>
        <taxon>Bacillales</taxon>
        <taxon>Bacillaceae</taxon>
        <taxon>Metabacillus</taxon>
    </lineage>
</organism>
<dbReference type="EMBL" id="WMIB01000039">
    <property type="protein sequence ID" value="MTH55749.1"/>
    <property type="molecule type" value="Genomic_DNA"/>
</dbReference>
<evidence type="ECO:0000256" key="7">
    <source>
        <dbReference type="ARBA" id="ARBA00022617"/>
    </source>
</evidence>
<keyword evidence="21" id="KW-0813">Transport</keyword>
<evidence type="ECO:0000256" key="3">
    <source>
        <dbReference type="ARBA" id="ARBA00006401"/>
    </source>
</evidence>
<dbReference type="InterPro" id="IPR017927">
    <property type="entry name" value="FAD-bd_FR_type"/>
</dbReference>
<comment type="cofactor">
    <cofactor evidence="2">
        <name>FAD</name>
        <dbReference type="ChEBI" id="CHEBI:57692"/>
    </cofactor>
</comment>
<reference evidence="24 25" key="1">
    <citation type="journal article" date="2017" name="Int. J. Syst. Evol. Microbiol.">
        <title>Bacillus mangrovi sp. nov., isolated from a sediment sample from a mangrove forest.</title>
        <authorList>
            <person name="Gupta V."/>
            <person name="Singh P.K."/>
            <person name="Korpole S."/>
            <person name="Tanuku N.R.S."/>
            <person name="Pinnaka A.K."/>
        </authorList>
    </citation>
    <scope>NUCLEOTIDE SEQUENCE [LARGE SCALE GENOMIC DNA]</scope>
    <source>
        <strain evidence="24 25">KCTC 33872</strain>
    </source>
</reference>
<evidence type="ECO:0000256" key="19">
    <source>
        <dbReference type="ARBA" id="ARBA00048649"/>
    </source>
</evidence>
<dbReference type="FunFam" id="1.10.490.10:FF:000003">
    <property type="entry name" value="Flavohemoprotein"/>
    <property type="match status" value="1"/>
</dbReference>
<dbReference type="InterPro" id="IPR012292">
    <property type="entry name" value="Globin/Proto"/>
</dbReference>
<name>A0A7X2S8V3_9BACI</name>
<dbReference type="RefSeq" id="WP_155114244.1">
    <property type="nucleotide sequence ID" value="NZ_WMIB01000039.1"/>
</dbReference>
<dbReference type="InterPro" id="IPR009050">
    <property type="entry name" value="Globin-like_sf"/>
</dbReference>
<dbReference type="GO" id="GO:0005344">
    <property type="term" value="F:oxygen carrier activity"/>
    <property type="evidence" value="ECO:0007669"/>
    <property type="project" value="UniProtKB-KW"/>
</dbReference>
<comment type="similarity">
    <text evidence="4">Belongs to the globin family. Two-domain flavohemoproteins subfamily.</text>
</comment>
<dbReference type="PANTHER" id="PTHR43396:SF3">
    <property type="entry name" value="FLAVOHEMOPROTEIN"/>
    <property type="match status" value="1"/>
</dbReference>
<keyword evidence="13 24" id="KW-0560">Oxidoreductase</keyword>
<evidence type="ECO:0000256" key="13">
    <source>
        <dbReference type="ARBA" id="ARBA00023002"/>
    </source>
</evidence>
<dbReference type="GO" id="GO:0046872">
    <property type="term" value="F:metal ion binding"/>
    <property type="evidence" value="ECO:0007669"/>
    <property type="project" value="UniProtKB-KW"/>
</dbReference>
<dbReference type="Gene3D" id="1.10.490.10">
    <property type="entry name" value="Globins"/>
    <property type="match status" value="1"/>
</dbReference>
<dbReference type="GO" id="GO:0020037">
    <property type="term" value="F:heme binding"/>
    <property type="evidence" value="ECO:0007669"/>
    <property type="project" value="InterPro"/>
</dbReference>
<evidence type="ECO:0000256" key="1">
    <source>
        <dbReference type="ARBA" id="ARBA00001970"/>
    </source>
</evidence>
<evidence type="ECO:0000256" key="14">
    <source>
        <dbReference type="ARBA" id="ARBA00023004"/>
    </source>
</evidence>
<evidence type="ECO:0000256" key="4">
    <source>
        <dbReference type="ARBA" id="ARBA00008414"/>
    </source>
</evidence>
<dbReference type="InterPro" id="IPR017938">
    <property type="entry name" value="Riboflavin_synthase-like_b-brl"/>
</dbReference>
<dbReference type="GO" id="GO:0008941">
    <property type="term" value="F:nitric oxide dioxygenase NAD(P)H activity"/>
    <property type="evidence" value="ECO:0007669"/>
    <property type="project" value="UniProtKB-EC"/>
</dbReference>
<evidence type="ECO:0000256" key="6">
    <source>
        <dbReference type="ARBA" id="ARBA00014637"/>
    </source>
</evidence>
<dbReference type="InterPro" id="IPR000971">
    <property type="entry name" value="Globin"/>
</dbReference>
<dbReference type="EC" id="1.14.12.17" evidence="5"/>
<dbReference type="Gene3D" id="3.40.50.80">
    <property type="entry name" value="Nucleotide-binding domain of ferredoxin-NADP reductase (FNR) module"/>
    <property type="match status" value="1"/>
</dbReference>
<keyword evidence="12" id="KW-0521">NADP</keyword>
<dbReference type="Pfam" id="PF00970">
    <property type="entry name" value="FAD_binding_6"/>
    <property type="match status" value="1"/>
</dbReference>
<keyword evidence="15" id="KW-0520">NAD</keyword>
<dbReference type="PRINTS" id="PR00410">
    <property type="entry name" value="PHEHYDRXLASE"/>
</dbReference>
<evidence type="ECO:0000313" key="25">
    <source>
        <dbReference type="Proteomes" id="UP000434639"/>
    </source>
</evidence>
<keyword evidence="25" id="KW-1185">Reference proteome</keyword>
<evidence type="ECO:0000256" key="2">
    <source>
        <dbReference type="ARBA" id="ARBA00001974"/>
    </source>
</evidence>
<dbReference type="Gene3D" id="2.40.30.10">
    <property type="entry name" value="Translation factors"/>
    <property type="match status" value="1"/>
</dbReference>
<dbReference type="FunFam" id="2.40.30.10:FF:000034">
    <property type="entry name" value="Flavohemoprotein"/>
    <property type="match status" value="1"/>
</dbReference>
<keyword evidence="11" id="KW-0274">FAD</keyword>
<evidence type="ECO:0000256" key="12">
    <source>
        <dbReference type="ARBA" id="ARBA00022857"/>
    </source>
</evidence>
<evidence type="ECO:0000259" key="23">
    <source>
        <dbReference type="PROSITE" id="PS51384"/>
    </source>
</evidence>
<gene>
    <name evidence="24" type="primary">hmpA</name>
    <name evidence="24" type="ORF">GKZ89_20360</name>
</gene>
<dbReference type="Proteomes" id="UP000434639">
    <property type="component" value="Unassembled WGS sequence"/>
</dbReference>
<dbReference type="PROSITE" id="PS01033">
    <property type="entry name" value="GLOBIN"/>
    <property type="match status" value="1"/>
</dbReference>
<evidence type="ECO:0000256" key="8">
    <source>
        <dbReference type="ARBA" id="ARBA00022621"/>
    </source>
</evidence>
<evidence type="ECO:0000256" key="11">
    <source>
        <dbReference type="ARBA" id="ARBA00022827"/>
    </source>
</evidence>
<feature type="domain" description="FAD-binding FR-type" evidence="23">
    <location>
        <begin position="152"/>
        <end position="258"/>
    </location>
</feature>
<dbReference type="GO" id="GO:0071949">
    <property type="term" value="F:FAD binding"/>
    <property type="evidence" value="ECO:0007669"/>
    <property type="project" value="TreeGrafter"/>
</dbReference>
<dbReference type="FunFam" id="3.40.50.80:FF:000010">
    <property type="entry name" value="Flavohemoprotein"/>
    <property type="match status" value="1"/>
</dbReference>
<evidence type="ECO:0000256" key="21">
    <source>
        <dbReference type="RuleBase" id="RU000356"/>
    </source>
</evidence>
<dbReference type="CDD" id="cd06184">
    <property type="entry name" value="flavohem_like_fad_nad_binding"/>
    <property type="match status" value="1"/>
</dbReference>
<feature type="domain" description="Globin" evidence="22">
    <location>
        <begin position="1"/>
        <end position="138"/>
    </location>
</feature>
<comment type="catalytic activity">
    <reaction evidence="20">
        <text>2 nitric oxide + NADPH + 2 O2 = 2 nitrate + NADP(+) + H(+)</text>
        <dbReference type="Rhea" id="RHEA:19465"/>
        <dbReference type="ChEBI" id="CHEBI:15378"/>
        <dbReference type="ChEBI" id="CHEBI:15379"/>
        <dbReference type="ChEBI" id="CHEBI:16480"/>
        <dbReference type="ChEBI" id="CHEBI:17632"/>
        <dbReference type="ChEBI" id="CHEBI:57783"/>
        <dbReference type="ChEBI" id="CHEBI:58349"/>
        <dbReference type="EC" id="1.14.12.17"/>
    </reaction>
</comment>
<dbReference type="Pfam" id="PF00042">
    <property type="entry name" value="Globin"/>
    <property type="match status" value="1"/>
</dbReference>
<keyword evidence="10" id="KW-0479">Metal-binding</keyword>
<dbReference type="GO" id="GO:0046210">
    <property type="term" value="P:nitric oxide catabolic process"/>
    <property type="evidence" value="ECO:0007669"/>
    <property type="project" value="TreeGrafter"/>
</dbReference>
<dbReference type="Pfam" id="PF00175">
    <property type="entry name" value="NAD_binding_1"/>
    <property type="match status" value="1"/>
</dbReference>
<evidence type="ECO:0000256" key="10">
    <source>
        <dbReference type="ARBA" id="ARBA00022723"/>
    </source>
</evidence>
<comment type="cofactor">
    <cofactor evidence="1">
        <name>heme b</name>
        <dbReference type="ChEBI" id="CHEBI:60344"/>
    </cofactor>
</comment>
<dbReference type="PROSITE" id="PS51384">
    <property type="entry name" value="FAD_FR"/>
    <property type="match status" value="1"/>
</dbReference>
<evidence type="ECO:0000256" key="20">
    <source>
        <dbReference type="ARBA" id="ARBA00049433"/>
    </source>
</evidence>
<dbReference type="SUPFAM" id="SSF52343">
    <property type="entry name" value="Ferredoxin reductase-like, C-terminal NADP-linked domain"/>
    <property type="match status" value="1"/>
</dbReference>
<dbReference type="SUPFAM" id="SSF46458">
    <property type="entry name" value="Globin-like"/>
    <property type="match status" value="1"/>
</dbReference>
<keyword evidence="9" id="KW-0285">Flavoprotein</keyword>
<protein>
    <recommendedName>
        <fullName evidence="6">Flavohemoprotein</fullName>
        <ecNumber evidence="5">1.14.12.17</ecNumber>
    </recommendedName>
    <alternativeName>
        <fullName evidence="17">Flavohemoglobin</fullName>
    </alternativeName>
    <alternativeName>
        <fullName evidence="16">Hemoglobin-like protein</fullName>
    </alternativeName>
    <alternativeName>
        <fullName evidence="18">Nitric oxide dioxygenase</fullName>
    </alternativeName>
</protein>
<dbReference type="InterPro" id="IPR008333">
    <property type="entry name" value="Cbr1-like_FAD-bd_dom"/>
</dbReference>
<dbReference type="AlphaFoldDB" id="A0A7X2S8V3"/>
<accession>A0A7X2S8V3</accession>
<proteinExistence type="inferred from homology"/>
<dbReference type="NCBIfam" id="NF009805">
    <property type="entry name" value="PRK13289.1"/>
    <property type="match status" value="1"/>
</dbReference>
<evidence type="ECO:0000256" key="9">
    <source>
        <dbReference type="ARBA" id="ARBA00022630"/>
    </source>
</evidence>
<keyword evidence="14" id="KW-0408">Iron</keyword>
<evidence type="ECO:0000313" key="24">
    <source>
        <dbReference type="EMBL" id="MTH55749.1"/>
    </source>
</evidence>
<sequence length="391" mass="42998">MLSEKTVSLIQSTVPVLARHGETITTVFYQNLFRDHPELLNLFNQSNQKEGRQQKALAQTLIAAAANIRQLDALLPAVRQIAHKHRSLGVQKEHYPIVGEYLLKAMREVLGSGANEEVLAAWQEAYGVIADVFIQEEAALYEQAEGGVGGWKGFIPLRIANKVKESSEITSFYLTPALPNENLPAFQPGQYITIKVKPAGEAIWHHRQYSLSNAPGSSQLRISVKREEHGVVSAHLHRDLNIGDCIEASAPAGEFVLDEKSDAPVTFISGGVGVTPLVGMLNSLAGSQRQIHWIHSARSEEVHAFREETDSLIDQLPNGSIDVFYGNTQGRITDSMLKQILKTDKGDYYLCGPVPFMAAMIRALEILGIPEDRIHHEFFGPAVPVEAGEAV</sequence>
<comment type="catalytic activity">
    <reaction evidence="19">
        <text>2 nitric oxide + NADH + 2 O2 = 2 nitrate + NAD(+) + H(+)</text>
        <dbReference type="Rhea" id="RHEA:19469"/>
        <dbReference type="ChEBI" id="CHEBI:15378"/>
        <dbReference type="ChEBI" id="CHEBI:15379"/>
        <dbReference type="ChEBI" id="CHEBI:16480"/>
        <dbReference type="ChEBI" id="CHEBI:17632"/>
        <dbReference type="ChEBI" id="CHEBI:57540"/>
        <dbReference type="ChEBI" id="CHEBI:57945"/>
        <dbReference type="EC" id="1.14.12.17"/>
    </reaction>
</comment>
<dbReference type="GO" id="GO:0071500">
    <property type="term" value="P:cellular response to nitrosative stress"/>
    <property type="evidence" value="ECO:0007669"/>
    <property type="project" value="TreeGrafter"/>
</dbReference>
<evidence type="ECO:0000256" key="16">
    <source>
        <dbReference type="ARBA" id="ARBA00030024"/>
    </source>
</evidence>
<keyword evidence="8 21" id="KW-0561">Oxygen transport</keyword>
<evidence type="ECO:0000256" key="5">
    <source>
        <dbReference type="ARBA" id="ARBA00012229"/>
    </source>
</evidence>
<dbReference type="SUPFAM" id="SSF63380">
    <property type="entry name" value="Riboflavin synthase domain-like"/>
    <property type="match status" value="1"/>
</dbReference>
<evidence type="ECO:0000256" key="15">
    <source>
        <dbReference type="ARBA" id="ARBA00023027"/>
    </source>
</evidence>
<evidence type="ECO:0000259" key="22">
    <source>
        <dbReference type="PROSITE" id="PS01033"/>
    </source>
</evidence>
<evidence type="ECO:0000256" key="18">
    <source>
        <dbReference type="ARBA" id="ARBA00033187"/>
    </source>
</evidence>
<dbReference type="CDD" id="cd14777">
    <property type="entry name" value="Yhb1-globin-like"/>
    <property type="match status" value="1"/>
</dbReference>
<dbReference type="InterPro" id="IPR001433">
    <property type="entry name" value="OxRdtase_FAD/NAD-bd"/>
</dbReference>
<dbReference type="GO" id="GO:0019825">
    <property type="term" value="F:oxygen binding"/>
    <property type="evidence" value="ECO:0007669"/>
    <property type="project" value="InterPro"/>
</dbReference>
<evidence type="ECO:0000256" key="17">
    <source>
        <dbReference type="ARBA" id="ARBA00030929"/>
    </source>
</evidence>
<comment type="caution">
    <text evidence="24">The sequence shown here is derived from an EMBL/GenBank/DDBJ whole genome shotgun (WGS) entry which is preliminary data.</text>
</comment>
<keyword evidence="7 21" id="KW-0349">Heme</keyword>
<dbReference type="InterPro" id="IPR039261">
    <property type="entry name" value="FNR_nucleotide-bd"/>
</dbReference>
<dbReference type="PANTHER" id="PTHR43396">
    <property type="entry name" value="FLAVOHEMOPROTEIN"/>
    <property type="match status" value="1"/>
</dbReference>
<comment type="similarity">
    <text evidence="3">In the C-terminal section; belongs to the flavoprotein pyridine nucleotide cytochrome reductase family.</text>
</comment>
<dbReference type="OrthoDB" id="9801223at2"/>